<dbReference type="EMBL" id="AFZX01000068">
    <property type="protein sequence ID" value="EHL06720.1"/>
    <property type="molecule type" value="Genomic_DNA"/>
</dbReference>
<reference evidence="1 2" key="1">
    <citation type="submission" date="2011-08" db="EMBL/GenBank/DDBJ databases">
        <authorList>
            <person name="Weinstock G."/>
            <person name="Sodergren E."/>
            <person name="Clifton S."/>
            <person name="Fulton L."/>
            <person name="Fulton B."/>
            <person name="Courtney L."/>
            <person name="Fronick C."/>
            <person name="Harrison M."/>
            <person name="Strong C."/>
            <person name="Farmer C."/>
            <person name="Delahaunty K."/>
            <person name="Markovic C."/>
            <person name="Hall O."/>
            <person name="Minx P."/>
            <person name="Tomlinson C."/>
            <person name="Mitreva M."/>
            <person name="Hou S."/>
            <person name="Chen J."/>
            <person name="Wollam A."/>
            <person name="Pepin K.H."/>
            <person name="Johnson M."/>
            <person name="Bhonagiri V."/>
            <person name="Zhang X."/>
            <person name="Suruliraj S."/>
            <person name="Warren W."/>
            <person name="Chinwalla A."/>
            <person name="Mardis E.R."/>
            <person name="Wilson R.K."/>
        </authorList>
    </citation>
    <scope>NUCLEOTIDE SEQUENCE [LARGE SCALE GENOMIC DNA]</scope>
    <source>
        <strain evidence="1 2">DP7</strain>
    </source>
</reference>
<organism evidence="1 2">
    <name type="scientific">Desulfitobacterium hafniense DP7</name>
    <dbReference type="NCBI Taxonomy" id="537010"/>
    <lineage>
        <taxon>Bacteria</taxon>
        <taxon>Bacillati</taxon>
        <taxon>Bacillota</taxon>
        <taxon>Clostridia</taxon>
        <taxon>Eubacteriales</taxon>
        <taxon>Desulfitobacteriaceae</taxon>
        <taxon>Desulfitobacterium</taxon>
    </lineage>
</organism>
<gene>
    <name evidence="1" type="ORF">HMPREF0322_02563</name>
</gene>
<comment type="caution">
    <text evidence="1">The sequence shown here is derived from an EMBL/GenBank/DDBJ whole genome shotgun (WGS) entry which is preliminary data.</text>
</comment>
<proteinExistence type="predicted"/>
<sequence>MFLIFFPLKKGFALGRSHLQQAGRSFQQFKGKFPLCQNRSKKASMAQVSPVPAPASGKPGGLLAVGAKSPSSLLVPHPHIIFKLN</sequence>
<evidence type="ECO:0000313" key="1">
    <source>
        <dbReference type="EMBL" id="EHL06720.1"/>
    </source>
</evidence>
<evidence type="ECO:0000313" key="2">
    <source>
        <dbReference type="Proteomes" id="UP000004416"/>
    </source>
</evidence>
<protein>
    <submittedName>
        <fullName evidence="1">Uncharacterized protein</fullName>
    </submittedName>
</protein>
<dbReference type="AlphaFoldDB" id="G9XNM0"/>
<dbReference type="HOGENOM" id="CLU_2507227_0_0_9"/>
<dbReference type="Proteomes" id="UP000004416">
    <property type="component" value="Unassembled WGS sequence"/>
</dbReference>
<name>G9XNM0_DESHA</name>
<accession>G9XNM0</accession>